<comment type="caution">
    <text evidence="1">The sequence shown here is derived from an EMBL/GenBank/DDBJ whole genome shotgun (WGS) entry which is preliminary data.</text>
</comment>
<feature type="non-terminal residue" evidence="1">
    <location>
        <position position="1"/>
    </location>
</feature>
<name>A0A0F9CJZ0_9ZZZZ</name>
<sequence length="48" mass="5747">YIIKCYGYKGLAELLSKHYIVPDMKNLAMRATEVYYKEKYQELVDLIK</sequence>
<organism evidence="1">
    <name type="scientific">marine sediment metagenome</name>
    <dbReference type="NCBI Taxonomy" id="412755"/>
    <lineage>
        <taxon>unclassified sequences</taxon>
        <taxon>metagenomes</taxon>
        <taxon>ecological metagenomes</taxon>
    </lineage>
</organism>
<protein>
    <submittedName>
        <fullName evidence="1">Uncharacterized protein</fullName>
    </submittedName>
</protein>
<dbReference type="AlphaFoldDB" id="A0A0F9CJZ0"/>
<accession>A0A0F9CJZ0</accession>
<reference evidence="1" key="1">
    <citation type="journal article" date="2015" name="Nature">
        <title>Complex archaea that bridge the gap between prokaryotes and eukaryotes.</title>
        <authorList>
            <person name="Spang A."/>
            <person name="Saw J.H."/>
            <person name="Jorgensen S.L."/>
            <person name="Zaremba-Niedzwiedzka K."/>
            <person name="Martijn J."/>
            <person name="Lind A.E."/>
            <person name="van Eijk R."/>
            <person name="Schleper C."/>
            <person name="Guy L."/>
            <person name="Ettema T.J."/>
        </authorList>
    </citation>
    <scope>NUCLEOTIDE SEQUENCE</scope>
</reference>
<evidence type="ECO:0000313" key="1">
    <source>
        <dbReference type="EMBL" id="KKL26742.1"/>
    </source>
</evidence>
<gene>
    <name evidence="1" type="ORF">LCGC14_2392280</name>
</gene>
<proteinExistence type="predicted"/>
<dbReference type="EMBL" id="LAZR01035727">
    <property type="protein sequence ID" value="KKL26742.1"/>
    <property type="molecule type" value="Genomic_DNA"/>
</dbReference>